<reference evidence="2 3" key="1">
    <citation type="journal article" date="2023" name="Plants (Basel)">
        <title>Bridging the Gap: Combining Genomics and Transcriptomics Approaches to Understand Stylosanthes scabra, an Orphan Legume from the Brazilian Caatinga.</title>
        <authorList>
            <person name="Ferreira-Neto J.R.C."/>
            <person name="da Silva M.D."/>
            <person name="Binneck E."/>
            <person name="de Melo N.F."/>
            <person name="da Silva R.H."/>
            <person name="de Melo A.L.T.M."/>
            <person name="Pandolfi V."/>
            <person name="Bustamante F.O."/>
            <person name="Brasileiro-Vidal A.C."/>
            <person name="Benko-Iseppon A.M."/>
        </authorList>
    </citation>
    <scope>NUCLEOTIDE SEQUENCE [LARGE SCALE GENOMIC DNA]</scope>
    <source>
        <tissue evidence="2">Leaves</tissue>
    </source>
</reference>
<sequence length="118" mass="14021">EVNHHTRIISWRGYGLNPLRNIIHNNQNIEIRVRSREWSHEINTLYIEYFYLKDEILGHLLLFGYVPCPLTLIAAFYKGMSVFEDSWPMKTTLKNLSCGSITTEMTTIFRTIQYHRTE</sequence>
<keyword evidence="3" id="KW-1185">Reference proteome</keyword>
<name>A0ABU6ZWT2_9FABA</name>
<evidence type="ECO:0000256" key="1">
    <source>
        <dbReference type="SAM" id="Phobius"/>
    </source>
</evidence>
<dbReference type="EMBL" id="JASCZI010275379">
    <property type="protein sequence ID" value="MED6226468.1"/>
    <property type="molecule type" value="Genomic_DNA"/>
</dbReference>
<keyword evidence="1" id="KW-0472">Membrane</keyword>
<keyword evidence="1" id="KW-0812">Transmembrane</keyword>
<keyword evidence="1" id="KW-1133">Transmembrane helix</keyword>
<accession>A0ABU6ZWT2</accession>
<comment type="caution">
    <text evidence="2">The sequence shown here is derived from an EMBL/GenBank/DDBJ whole genome shotgun (WGS) entry which is preliminary data.</text>
</comment>
<evidence type="ECO:0000313" key="3">
    <source>
        <dbReference type="Proteomes" id="UP001341840"/>
    </source>
</evidence>
<protein>
    <submittedName>
        <fullName evidence="2">Uncharacterized protein</fullName>
    </submittedName>
</protein>
<feature type="transmembrane region" description="Helical" evidence="1">
    <location>
        <begin position="56"/>
        <end position="77"/>
    </location>
</feature>
<evidence type="ECO:0000313" key="2">
    <source>
        <dbReference type="EMBL" id="MED6226468.1"/>
    </source>
</evidence>
<dbReference type="Proteomes" id="UP001341840">
    <property type="component" value="Unassembled WGS sequence"/>
</dbReference>
<proteinExistence type="predicted"/>
<gene>
    <name evidence="2" type="ORF">PIB30_104084</name>
</gene>
<feature type="non-terminal residue" evidence="2">
    <location>
        <position position="1"/>
    </location>
</feature>
<organism evidence="2 3">
    <name type="scientific">Stylosanthes scabra</name>
    <dbReference type="NCBI Taxonomy" id="79078"/>
    <lineage>
        <taxon>Eukaryota</taxon>
        <taxon>Viridiplantae</taxon>
        <taxon>Streptophyta</taxon>
        <taxon>Embryophyta</taxon>
        <taxon>Tracheophyta</taxon>
        <taxon>Spermatophyta</taxon>
        <taxon>Magnoliopsida</taxon>
        <taxon>eudicotyledons</taxon>
        <taxon>Gunneridae</taxon>
        <taxon>Pentapetalae</taxon>
        <taxon>rosids</taxon>
        <taxon>fabids</taxon>
        <taxon>Fabales</taxon>
        <taxon>Fabaceae</taxon>
        <taxon>Papilionoideae</taxon>
        <taxon>50 kb inversion clade</taxon>
        <taxon>dalbergioids sensu lato</taxon>
        <taxon>Dalbergieae</taxon>
        <taxon>Pterocarpus clade</taxon>
        <taxon>Stylosanthes</taxon>
    </lineage>
</organism>